<gene>
    <name evidence="2" type="ORF">BN1211_4222</name>
    <name evidence="3" type="ORF">CYBJADRAFT_177430</name>
</gene>
<dbReference type="OMA" id="EWDYKRE"/>
<dbReference type="SMART" id="SM01100">
    <property type="entry name" value="CRAL_TRIO_N"/>
    <property type="match status" value="1"/>
</dbReference>
<evidence type="ECO:0000259" key="1">
    <source>
        <dbReference type="PROSITE" id="PS50191"/>
    </source>
</evidence>
<sequence length="340" mass="38959">MNFFKKNTPVTKRDDLITVSKPFECPASIEHQGPKEIGPEDQVKYDEILAHFQDSSLEINVTEDGQSGGKKPLTTNEKFWLTRECILRYLRATKGDPEKAIERLEYTLAWRREFGLSGDHEVFTAESISHENKTGKQVVLGFDKSSRPLLYFKPGRQNTKASIKQVQSTVWFLERTIDLMPQGEENLCLLIDFKSHKVEGETSKIPSIHLAKQVLHILQSHYPERLGKALFINLPFVALTFLKLITPFLDPVTKEKLVFDTDFNTVVDDDELDSEYNGRLQFEYDHEVYYPALIEVTDKVRQRMCSRFGLFGSAVGSSEYDLKSDKEKLEFPVKPLAATT</sequence>
<dbReference type="CDD" id="cd00170">
    <property type="entry name" value="SEC14"/>
    <property type="match status" value="1"/>
</dbReference>
<dbReference type="InterPro" id="IPR011074">
    <property type="entry name" value="CRAL/TRIO_N_dom"/>
</dbReference>
<evidence type="ECO:0000313" key="2">
    <source>
        <dbReference type="EMBL" id="CEP23597.1"/>
    </source>
</evidence>
<dbReference type="Gene3D" id="3.40.525.10">
    <property type="entry name" value="CRAL-TRIO lipid binding domain"/>
    <property type="match status" value="1"/>
</dbReference>
<reference evidence="2" key="1">
    <citation type="submission" date="2014-12" db="EMBL/GenBank/DDBJ databases">
        <authorList>
            <person name="Jaenicke S."/>
        </authorList>
    </citation>
    <scope>NUCLEOTIDE SEQUENCE [LARGE SCALE GENOMIC DNA]</scope>
    <source>
        <strain evidence="2">CBS1600</strain>
    </source>
</reference>
<dbReference type="Pfam" id="PF00650">
    <property type="entry name" value="CRAL_TRIO"/>
    <property type="match status" value="1"/>
</dbReference>
<evidence type="ECO:0000313" key="3">
    <source>
        <dbReference type="EMBL" id="ODV73519.1"/>
    </source>
</evidence>
<proteinExistence type="predicted"/>
<dbReference type="InterPro" id="IPR036273">
    <property type="entry name" value="CRAL/TRIO_N_dom_sf"/>
</dbReference>
<accession>A0A1E4S200</accession>
<dbReference type="Proteomes" id="UP000038830">
    <property type="component" value="Unassembled WGS sequence"/>
</dbReference>
<dbReference type="PANTHER" id="PTHR45824:SF29">
    <property type="entry name" value="GH16843P"/>
    <property type="match status" value="1"/>
</dbReference>
<evidence type="ECO:0000313" key="5">
    <source>
        <dbReference type="Proteomes" id="UP000094389"/>
    </source>
</evidence>
<organism evidence="2 4">
    <name type="scientific">Cyberlindnera jadinii (strain ATCC 18201 / CBS 1600 / BCRC 20928 / JCM 3617 / NBRC 0987 / NRRL Y-1542)</name>
    <name type="common">Torula yeast</name>
    <name type="synonym">Candida utilis</name>
    <dbReference type="NCBI Taxonomy" id="983966"/>
    <lineage>
        <taxon>Eukaryota</taxon>
        <taxon>Fungi</taxon>
        <taxon>Dikarya</taxon>
        <taxon>Ascomycota</taxon>
        <taxon>Saccharomycotina</taxon>
        <taxon>Saccharomycetes</taxon>
        <taxon>Phaffomycetales</taxon>
        <taxon>Phaffomycetaceae</taxon>
        <taxon>Cyberlindnera</taxon>
    </lineage>
</organism>
<dbReference type="PROSITE" id="PS50191">
    <property type="entry name" value="CRAL_TRIO"/>
    <property type="match status" value="1"/>
</dbReference>
<dbReference type="EMBL" id="CDQK01000004">
    <property type="protein sequence ID" value="CEP23597.1"/>
    <property type="molecule type" value="Genomic_DNA"/>
</dbReference>
<keyword evidence="5" id="KW-1185">Reference proteome</keyword>
<dbReference type="EMBL" id="KV453930">
    <property type="protein sequence ID" value="ODV73519.1"/>
    <property type="molecule type" value="Genomic_DNA"/>
</dbReference>
<name>A0A0H5C6S7_CYBJN</name>
<dbReference type="AlphaFoldDB" id="A0A0H5C6S7"/>
<accession>A0A0H5C6S7</accession>
<reference evidence="3 5" key="3">
    <citation type="journal article" date="2016" name="Proc. Natl. Acad. Sci. U.S.A.">
        <title>Comparative genomics of biotechnologically important yeasts.</title>
        <authorList>
            <person name="Riley R."/>
            <person name="Haridas S."/>
            <person name="Wolfe K.H."/>
            <person name="Lopes M.R."/>
            <person name="Hittinger C.T."/>
            <person name="Goeker M."/>
            <person name="Salamov A.A."/>
            <person name="Wisecaver J.H."/>
            <person name="Long T.M."/>
            <person name="Calvey C.H."/>
            <person name="Aerts A.L."/>
            <person name="Barry K.W."/>
            <person name="Choi C."/>
            <person name="Clum A."/>
            <person name="Coughlan A.Y."/>
            <person name="Deshpande S."/>
            <person name="Douglass A.P."/>
            <person name="Hanson S.J."/>
            <person name="Klenk H.-P."/>
            <person name="LaButti K.M."/>
            <person name="Lapidus A."/>
            <person name="Lindquist E.A."/>
            <person name="Lipzen A.M."/>
            <person name="Meier-Kolthoff J.P."/>
            <person name="Ohm R.A."/>
            <person name="Otillar R.P."/>
            <person name="Pangilinan J.L."/>
            <person name="Peng Y."/>
            <person name="Rokas A."/>
            <person name="Rosa C.A."/>
            <person name="Scheuner C."/>
            <person name="Sibirny A.A."/>
            <person name="Slot J.C."/>
            <person name="Stielow J.B."/>
            <person name="Sun H."/>
            <person name="Kurtzman C.P."/>
            <person name="Blackwell M."/>
            <person name="Grigoriev I.V."/>
            <person name="Jeffries T.W."/>
        </authorList>
    </citation>
    <scope>NUCLEOTIDE SEQUENCE [LARGE SCALE GENOMIC DNA]</scope>
    <source>
        <strain evidence="5">ATCC 18201 / CBS 1600 / BCRC 20928 / JCM 3617 / NBRC 0987 / NRRL Y-1542</strain>
        <strain evidence="3">NRRL Y-1542</strain>
    </source>
</reference>
<dbReference type="SUPFAM" id="SSF46938">
    <property type="entry name" value="CRAL/TRIO N-terminal domain"/>
    <property type="match status" value="1"/>
</dbReference>
<dbReference type="InterPro" id="IPR036865">
    <property type="entry name" value="CRAL-TRIO_dom_sf"/>
</dbReference>
<dbReference type="SUPFAM" id="SSF52087">
    <property type="entry name" value="CRAL/TRIO domain"/>
    <property type="match status" value="1"/>
</dbReference>
<dbReference type="InterPro" id="IPR052578">
    <property type="entry name" value="PI_Transfer_CRAL-TRIO"/>
</dbReference>
<dbReference type="GO" id="GO:0008526">
    <property type="term" value="F:phosphatidylinositol transfer activity"/>
    <property type="evidence" value="ECO:0007669"/>
    <property type="project" value="TreeGrafter"/>
</dbReference>
<dbReference type="PANTHER" id="PTHR45824">
    <property type="entry name" value="GH16843P"/>
    <property type="match status" value="1"/>
</dbReference>
<dbReference type="Proteomes" id="UP000094389">
    <property type="component" value="Unassembled WGS sequence"/>
</dbReference>
<dbReference type="Pfam" id="PF03765">
    <property type="entry name" value="CRAL_TRIO_N"/>
    <property type="match status" value="1"/>
</dbReference>
<reference evidence="4" key="2">
    <citation type="journal article" date="2015" name="J. Biotechnol.">
        <title>The structure of the Cyberlindnera jadinii genome and its relation to Candida utilis analyzed by the occurrence of single nucleotide polymorphisms.</title>
        <authorList>
            <person name="Rupp O."/>
            <person name="Brinkrolf K."/>
            <person name="Buerth C."/>
            <person name="Kunigo M."/>
            <person name="Schneider J."/>
            <person name="Jaenicke S."/>
            <person name="Goesmann A."/>
            <person name="Puehler A."/>
            <person name="Jaeger K.-E."/>
            <person name="Ernst J.F."/>
        </authorList>
    </citation>
    <scope>NUCLEOTIDE SEQUENCE [LARGE SCALE GENOMIC DNA]</scope>
    <source>
        <strain evidence="4">ATCC 18201 / CBS 1600 / BCRC 20928 / JCM 3617 / NBRC 0987 / NRRL Y-1542</strain>
    </source>
</reference>
<dbReference type="OrthoDB" id="3979378at2759"/>
<dbReference type="STRING" id="983966.A0A0H5C6S7"/>
<dbReference type="InterPro" id="IPR001251">
    <property type="entry name" value="CRAL-TRIO_dom"/>
</dbReference>
<evidence type="ECO:0000313" key="4">
    <source>
        <dbReference type="Proteomes" id="UP000038830"/>
    </source>
</evidence>
<protein>
    <submittedName>
        <fullName evidence="3">Phosphatidylinositol transfer protein</fullName>
    </submittedName>
</protein>
<dbReference type="SMART" id="SM00516">
    <property type="entry name" value="SEC14"/>
    <property type="match status" value="1"/>
</dbReference>
<feature type="domain" description="CRAL-TRIO" evidence="1">
    <location>
        <begin position="127"/>
        <end position="284"/>
    </location>
</feature>